<sequence>MGGVQAGPRPAAQKVFDVDAIRRVPGGIASHHATTQVLSPQRPAAEGAPR</sequence>
<name>A0ABT5DPC9_9BACT</name>
<evidence type="ECO:0000313" key="3">
    <source>
        <dbReference type="Proteomes" id="UP001221686"/>
    </source>
</evidence>
<dbReference type="RefSeq" id="WP_272083910.1">
    <property type="nucleotide sequence ID" value="NZ_JAQNDL010000001.1"/>
</dbReference>
<protein>
    <submittedName>
        <fullName evidence="2">Uncharacterized protein</fullName>
    </submittedName>
</protein>
<comment type="caution">
    <text evidence="2">The sequence shown here is derived from an EMBL/GenBank/DDBJ whole genome shotgun (WGS) entry which is preliminary data.</text>
</comment>
<dbReference type="EMBL" id="JAQNDL010000001">
    <property type="protein sequence ID" value="MDC0715511.1"/>
    <property type="molecule type" value="Genomic_DNA"/>
</dbReference>
<keyword evidence="3" id="KW-1185">Reference proteome</keyword>
<reference evidence="2 3" key="1">
    <citation type="submission" date="2022-11" db="EMBL/GenBank/DDBJ databases">
        <title>Minimal conservation of predation-associated metabolite biosynthetic gene clusters underscores biosynthetic potential of Myxococcota including descriptions for ten novel species: Archangium lansinium sp. nov., Myxococcus landrumus sp. nov., Nannocystis bai.</title>
        <authorList>
            <person name="Ahearne A."/>
            <person name="Stevens C."/>
            <person name="Dowd S."/>
        </authorList>
    </citation>
    <scope>NUCLEOTIDE SEQUENCE [LARGE SCALE GENOMIC DNA]</scope>
    <source>
        <strain evidence="2 3">BB15-2</strain>
    </source>
</reference>
<evidence type="ECO:0000256" key="1">
    <source>
        <dbReference type="SAM" id="MobiDB-lite"/>
    </source>
</evidence>
<gene>
    <name evidence="2" type="ORF">POL25_01325</name>
</gene>
<proteinExistence type="predicted"/>
<feature type="region of interest" description="Disordered" evidence="1">
    <location>
        <begin position="28"/>
        <end position="50"/>
    </location>
</feature>
<dbReference type="Proteomes" id="UP001221686">
    <property type="component" value="Unassembled WGS sequence"/>
</dbReference>
<organism evidence="2 3">
    <name type="scientific">Nannocystis bainbridge</name>
    <dbReference type="NCBI Taxonomy" id="2995303"/>
    <lineage>
        <taxon>Bacteria</taxon>
        <taxon>Pseudomonadati</taxon>
        <taxon>Myxococcota</taxon>
        <taxon>Polyangia</taxon>
        <taxon>Nannocystales</taxon>
        <taxon>Nannocystaceae</taxon>
        <taxon>Nannocystis</taxon>
    </lineage>
</organism>
<accession>A0ABT5DPC9</accession>
<evidence type="ECO:0000313" key="2">
    <source>
        <dbReference type="EMBL" id="MDC0715511.1"/>
    </source>
</evidence>